<dbReference type="InterPro" id="IPR002532">
    <property type="entry name" value="Hanta_Gc_N"/>
</dbReference>
<protein>
    <submittedName>
        <fullName evidence="3">Glycoprotein</fullName>
    </submittedName>
</protein>
<feature type="domain" description="Hantavirus glycoprotein Gc N-terminal" evidence="2">
    <location>
        <begin position="701"/>
        <end position="968"/>
    </location>
</feature>
<sequence>MQLLLVSLVMASAFNTTRVEGFVYPEVIWDAPISGLSDRFKSRFYGVFDEYLYVNDPDHTLTPDGVKVIKFEELKQVGYNPTNITCTYPFTWDSSGTWVGWLTGAILKSGSVSVTLSDYCILDIFPSILPVTENGTDFAAGYLGFTCTYTSPLTVSEFTCSYRRQKLTFKVARNPCLDGMPLKEQCYRPLKAGESSSHPDVVKAIGMFVSGWGGWPNYIRVVEPIHKSDAAAAAVGIGPISLVGLTQPTCAQPPHCMVGYRLSDNYRKCVVNGVMPAPCVSYKGEFMELKGLSKTSWTVRSQGGHLVQWHSRSPDAKFCLWSMRQSSNTESMDPSMCVFCAYNPGTLSEIRVVDAHVSKPLSCKHVLRNNKHPWRLELSDVHYDEIIWETEQTKHVHMCKRTSCFIEVEPCNECKLTCNMNTEILKPQRDRPAECLTKKESFMSMDITPMVCLGWHRSQTIHTILYLTFFGWLMVPLLLSLMMFTIQLGFTVFYRAKSAWKSGLKGLKENLIEEDPSCPVCNCLVGSPQHWKLHQEFCLVNMCPKCQKGIPAGVECEDHVSSCPVPYKVTDGCSSKSEILARLKMREMLIFRAGHKSFWRIKIYAFSELIALVICLILIMATNYKLATEYNTRIANIDPNFSFKPINVNSPQSILVSSLESGADSAKMKDIDSNLARKYFQKPALESVLKMSNEVKSISVTSEGEDGTGNIKVSTTLNFNVPLSSELVLARKIKAEGATPSMLRLIMLGSVDVLKTVYRGTATDWKESVTDKFACWDTCNVVRNDTVFNNPDGNCNTVFELNKMSDWGCNPGSCPSVFNGCFRSVFSVVPKLEKSAALWDIMGSETYGYFCIQMAEDPFECWLVKRDGVVDTSYGRIKFSGIENADSGLVGRTMVMPIQSSLSVEKIYFAPKLCTPGSCHLGEMADLRYTSHTKPAFMCPILGVKAERLCKFAHTPQSSWGPVPKSGWENLEHLLQSSKSLSNEDTGLDTVAFDMAGLPLPPRAVRHLSRGSAELEFEFAGRLEAQPDLPGELEECEIIAANGHYSSDAGVKATVQFRLKGDSSRSYAVSAIGNSIAVMHEEIWQTPPGLYKKVITAIVPTDTTSLYVTLRVEGSDASCKARMDEVKLQAPDLKYTQSDHFTLHHDISPDNAGSGFSRAMRAFSLFFKTHWWQTTLVVIFLVAFGVLIFCCCTRLNLGSVVNLRPRLSRMEMLSVKND</sequence>
<proteinExistence type="predicted"/>
<keyword evidence="1" id="KW-1133">Transmembrane helix</keyword>
<reference evidence="3" key="2">
    <citation type="submission" date="2024-03" db="EMBL/GenBank/DDBJ databases">
        <authorList>
            <person name="Luo J."/>
            <person name="Dong X."/>
            <person name="Zhang F."/>
            <person name="Zhou C."/>
            <person name="Meng F."/>
            <person name="Wang G."/>
            <person name="Qiu L."/>
            <person name="Shi W."/>
        </authorList>
    </citation>
    <scope>NUCLEOTIDE SEQUENCE</scope>
    <source>
        <strain evidence="3">G1-1</strain>
    </source>
</reference>
<organism evidence="3">
    <name type="scientific">Perinereis aibuhitensis bunya-like virus</name>
    <dbReference type="NCBI Taxonomy" id="3237973"/>
    <lineage>
        <taxon>Viruses</taxon>
        <taxon>Riboviria</taxon>
        <taxon>Orthornavirae</taxon>
        <taxon>Negarnaviricota</taxon>
        <taxon>Polyploviricotina</taxon>
        <taxon>Ellioviricetes</taxon>
        <taxon>Bunyavirales</taxon>
    </lineage>
</organism>
<feature type="transmembrane region" description="Helical" evidence="1">
    <location>
        <begin position="1171"/>
        <end position="1197"/>
    </location>
</feature>
<evidence type="ECO:0000259" key="2">
    <source>
        <dbReference type="Pfam" id="PF01561"/>
    </source>
</evidence>
<feature type="transmembrane region" description="Helical" evidence="1">
    <location>
        <begin position="469"/>
        <end position="494"/>
    </location>
</feature>
<evidence type="ECO:0000313" key="3">
    <source>
        <dbReference type="EMBL" id="XDE70224.1"/>
    </source>
</evidence>
<feature type="transmembrane region" description="Helical" evidence="1">
    <location>
        <begin position="603"/>
        <end position="624"/>
    </location>
</feature>
<keyword evidence="1" id="KW-0472">Membrane</keyword>
<dbReference type="GO" id="GO:0044423">
    <property type="term" value="C:virion component"/>
    <property type="evidence" value="ECO:0007669"/>
    <property type="project" value="InterPro"/>
</dbReference>
<dbReference type="Pfam" id="PF01561">
    <property type="entry name" value="Hanta_Gc_N"/>
    <property type="match status" value="1"/>
</dbReference>
<keyword evidence="1" id="KW-0812">Transmembrane</keyword>
<name>A0AB39A3A5_9VIRU</name>
<reference evidence="3" key="1">
    <citation type="journal article" date="2024" name="Vet Sci">
        <title>Meta-Transcriptomic Analysis Reveals Novel RNA Viruses in Polychaetes Perinereis.</title>
        <authorList>
            <person name="Luo J."/>
            <person name="Zhang F."/>
            <person name="Zhou C."/>
            <person name="Meng F."/>
            <person name="Wang G."/>
            <person name="Qiu L."/>
            <person name="Shi W."/>
            <person name="Huang J."/>
            <person name="Dong X."/>
        </authorList>
    </citation>
    <scope>NUCLEOTIDE SEQUENCE</scope>
    <source>
        <strain evidence="3">G1-1</strain>
    </source>
</reference>
<dbReference type="EMBL" id="PP479882">
    <property type="protein sequence ID" value="XDE70224.1"/>
    <property type="molecule type" value="Genomic_RNA"/>
</dbReference>
<evidence type="ECO:0000256" key="1">
    <source>
        <dbReference type="SAM" id="Phobius"/>
    </source>
</evidence>
<accession>A0AB39A3A5</accession>